<proteinExistence type="predicted"/>
<dbReference type="GO" id="GO:0016491">
    <property type="term" value="F:oxidoreductase activity"/>
    <property type="evidence" value="ECO:0007669"/>
    <property type="project" value="UniProtKB-KW"/>
</dbReference>
<dbReference type="STRING" id="1195236.CTER_1152"/>
<protein>
    <submittedName>
        <fullName evidence="6">FAD dependent oxidoreductase domain protein</fullName>
    </submittedName>
</protein>
<comment type="caution">
    <text evidence="6">The sequence shown here is derived from an EMBL/GenBank/DDBJ whole genome shotgun (WGS) entry which is preliminary data.</text>
</comment>
<evidence type="ECO:0000256" key="5">
    <source>
        <dbReference type="ARBA" id="ARBA00023014"/>
    </source>
</evidence>
<sequence>MEKYLYSNICEISEYQYDVIVVGGGTAGCIAAIAAVTEGARTLLIEKNIFLGGTATGGQVTPMMSPGIPEEAELSYINKLVKKRLLEQQYGAADPYGNDGWFNPEMLKFTAEDIYMERGGRLLYDTQFIDVIVENSTIKGLVIYNKGSLQAVKGKVIIDCSGDAVVAHSAGVPCLTGDEIMHQNQASSLRFMVGNVDIPGVQEHMKRIGEPMVLEYPFLEISSVWDSPRPLTGIFQKAVEDGVLTYDDGRYFQAFSVPGMPGVVSFNCPEIPGIYNTLDPDSITGIAVTGKKMISRLYTFLKKYIEGFKNSYILSVASVPGIRESRRIQGKYVLTEEDYNNRAKFDDAIARTAYPVDIHGLIDEKKLDIRPFQKGEYFEIPFRCLVTGEIDNLLVGGRCISSSFVAQSSVRIQATCRATGEAAGIAAAYCSKEGITVGELDGKIVREKMLEKSL</sequence>
<dbReference type="PANTHER" id="PTHR43498">
    <property type="entry name" value="FERREDOXIN:COB-COM HETERODISULFIDE REDUCTASE SUBUNIT A"/>
    <property type="match status" value="1"/>
</dbReference>
<evidence type="ECO:0000313" key="7">
    <source>
        <dbReference type="Proteomes" id="UP000014155"/>
    </source>
</evidence>
<dbReference type="eggNOG" id="COG0644">
    <property type="taxonomic scope" value="Bacteria"/>
</dbReference>
<dbReference type="Proteomes" id="UP000014155">
    <property type="component" value="Unassembled WGS sequence"/>
</dbReference>
<keyword evidence="2" id="KW-0479">Metal-binding</keyword>
<dbReference type="PROSITE" id="PS51257">
    <property type="entry name" value="PROKAR_LIPOPROTEIN"/>
    <property type="match status" value="1"/>
</dbReference>
<dbReference type="InterPro" id="IPR039650">
    <property type="entry name" value="HdrA-like"/>
</dbReference>
<keyword evidence="1" id="KW-0004">4Fe-4S</keyword>
<dbReference type="PANTHER" id="PTHR43498:SF1">
    <property type="entry name" value="COB--COM HETERODISULFIDE REDUCTASE IRON-SULFUR SUBUNIT A"/>
    <property type="match status" value="1"/>
</dbReference>
<evidence type="ECO:0000256" key="4">
    <source>
        <dbReference type="ARBA" id="ARBA00023004"/>
    </source>
</evidence>
<dbReference type="Pfam" id="PF12831">
    <property type="entry name" value="FAD_oxidored"/>
    <property type="match status" value="1"/>
</dbReference>
<accession>S0FL58</accession>
<organism evidence="6 7">
    <name type="scientific">Ruminiclostridium cellobioparum subsp. termitidis CT1112</name>
    <dbReference type="NCBI Taxonomy" id="1195236"/>
    <lineage>
        <taxon>Bacteria</taxon>
        <taxon>Bacillati</taxon>
        <taxon>Bacillota</taxon>
        <taxon>Clostridia</taxon>
        <taxon>Eubacteriales</taxon>
        <taxon>Oscillospiraceae</taxon>
        <taxon>Ruminiclostridium</taxon>
    </lineage>
</organism>
<dbReference type="GO" id="GO:0046872">
    <property type="term" value="F:metal ion binding"/>
    <property type="evidence" value="ECO:0007669"/>
    <property type="project" value="UniProtKB-KW"/>
</dbReference>
<keyword evidence="3" id="KW-0560">Oxidoreductase</keyword>
<dbReference type="GO" id="GO:0051539">
    <property type="term" value="F:4 iron, 4 sulfur cluster binding"/>
    <property type="evidence" value="ECO:0007669"/>
    <property type="project" value="UniProtKB-KW"/>
</dbReference>
<evidence type="ECO:0000313" key="6">
    <source>
        <dbReference type="EMBL" id="EMS72935.1"/>
    </source>
</evidence>
<keyword evidence="4" id="KW-0408">Iron</keyword>
<dbReference type="PATRIC" id="fig|1195236.3.peg.1454"/>
<reference evidence="6 7" key="1">
    <citation type="journal article" date="2013" name="Genome Announc.">
        <title>Draft Genome Sequence of the Cellulolytic, Mesophilic, Anaerobic Bacterium Clostridium termitidis Strain CT1112 (DSM 5398).</title>
        <authorList>
            <person name="Lal S."/>
            <person name="Ramachandran U."/>
            <person name="Zhang X."/>
            <person name="Munir R."/>
            <person name="Sparling R."/>
            <person name="Levin D.B."/>
        </authorList>
    </citation>
    <scope>NUCLEOTIDE SEQUENCE [LARGE SCALE GENOMIC DNA]</scope>
    <source>
        <strain evidence="6 7">CT1112</strain>
    </source>
</reference>
<keyword evidence="5" id="KW-0411">Iron-sulfur</keyword>
<gene>
    <name evidence="6" type="ORF">CTER_1152</name>
</gene>
<keyword evidence="7" id="KW-1185">Reference proteome</keyword>
<dbReference type="AlphaFoldDB" id="S0FL58"/>
<dbReference type="Gene3D" id="3.50.50.60">
    <property type="entry name" value="FAD/NAD(P)-binding domain"/>
    <property type="match status" value="1"/>
</dbReference>
<dbReference type="InterPro" id="IPR036188">
    <property type="entry name" value="FAD/NAD-bd_sf"/>
</dbReference>
<dbReference type="SUPFAM" id="SSF51905">
    <property type="entry name" value="FAD/NAD(P)-binding domain"/>
    <property type="match status" value="1"/>
</dbReference>
<evidence type="ECO:0000256" key="3">
    <source>
        <dbReference type="ARBA" id="ARBA00023002"/>
    </source>
</evidence>
<name>S0FL58_RUMCE</name>
<dbReference type="EMBL" id="AORV01000025">
    <property type="protein sequence ID" value="EMS72935.1"/>
    <property type="molecule type" value="Genomic_DNA"/>
</dbReference>
<evidence type="ECO:0000256" key="2">
    <source>
        <dbReference type="ARBA" id="ARBA00022723"/>
    </source>
</evidence>
<evidence type="ECO:0000256" key="1">
    <source>
        <dbReference type="ARBA" id="ARBA00022485"/>
    </source>
</evidence>